<feature type="region of interest" description="Disordered" evidence="1">
    <location>
        <begin position="156"/>
        <end position="196"/>
    </location>
</feature>
<dbReference type="AlphaFoldDB" id="A0A164TFH0"/>
<feature type="compositionally biased region" description="Basic and acidic residues" evidence="1">
    <location>
        <begin position="187"/>
        <end position="196"/>
    </location>
</feature>
<accession>A0A164TFH0</accession>
<sequence>MQISNPSPNRRPQSGINESFSPLDHHPASNPSSNRHQHQQEPLDGRDDEDAICAAERGLEAMTAKFGSEAKRLTSSSITIEESEIVQTCHAAIRRFAAYGNTAANLLVSIIMSDPQRKKKDAETERFKYVESQDPEKPFYEKLLFLSRLYDHSRSEGKIQTARQESDACGFNLSEDNPCHLKRNPQLKHDDRSKWG</sequence>
<keyword evidence="3" id="KW-1185">Reference proteome</keyword>
<feature type="compositionally biased region" description="Polar residues" evidence="1">
    <location>
        <begin position="1"/>
        <end position="20"/>
    </location>
</feature>
<organism evidence="2 3">
    <name type="scientific">Sistotremastrum niveocremeum HHB9708</name>
    <dbReference type="NCBI Taxonomy" id="1314777"/>
    <lineage>
        <taxon>Eukaryota</taxon>
        <taxon>Fungi</taxon>
        <taxon>Dikarya</taxon>
        <taxon>Basidiomycota</taxon>
        <taxon>Agaricomycotina</taxon>
        <taxon>Agaricomycetes</taxon>
        <taxon>Sistotremastrales</taxon>
        <taxon>Sistotremastraceae</taxon>
        <taxon>Sertulicium</taxon>
        <taxon>Sertulicium niveocremeum</taxon>
    </lineage>
</organism>
<evidence type="ECO:0000313" key="3">
    <source>
        <dbReference type="Proteomes" id="UP000076722"/>
    </source>
</evidence>
<reference evidence="2 3" key="1">
    <citation type="journal article" date="2016" name="Mol. Biol. Evol.">
        <title>Comparative Genomics of Early-Diverging Mushroom-Forming Fungi Provides Insights into the Origins of Lignocellulose Decay Capabilities.</title>
        <authorList>
            <person name="Nagy L.G."/>
            <person name="Riley R."/>
            <person name="Tritt A."/>
            <person name="Adam C."/>
            <person name="Daum C."/>
            <person name="Floudas D."/>
            <person name="Sun H."/>
            <person name="Yadav J.S."/>
            <person name="Pangilinan J."/>
            <person name="Larsson K.H."/>
            <person name="Matsuura K."/>
            <person name="Barry K."/>
            <person name="Labutti K."/>
            <person name="Kuo R."/>
            <person name="Ohm R.A."/>
            <person name="Bhattacharya S.S."/>
            <person name="Shirouzu T."/>
            <person name="Yoshinaga Y."/>
            <person name="Martin F.M."/>
            <person name="Grigoriev I.V."/>
            <person name="Hibbett D.S."/>
        </authorList>
    </citation>
    <scope>NUCLEOTIDE SEQUENCE [LARGE SCALE GENOMIC DNA]</scope>
    <source>
        <strain evidence="2 3">HHB9708</strain>
    </source>
</reference>
<dbReference type="EMBL" id="KV419410">
    <property type="protein sequence ID" value="KZS92323.1"/>
    <property type="molecule type" value="Genomic_DNA"/>
</dbReference>
<gene>
    <name evidence="2" type="ORF">SISNIDRAFT_466737</name>
</gene>
<dbReference type="Proteomes" id="UP000076722">
    <property type="component" value="Unassembled WGS sequence"/>
</dbReference>
<feature type="region of interest" description="Disordered" evidence="1">
    <location>
        <begin position="1"/>
        <end position="46"/>
    </location>
</feature>
<protein>
    <submittedName>
        <fullName evidence="2">Uncharacterized protein</fullName>
    </submittedName>
</protein>
<evidence type="ECO:0000313" key="2">
    <source>
        <dbReference type="EMBL" id="KZS92323.1"/>
    </source>
</evidence>
<proteinExistence type="predicted"/>
<name>A0A164TFH0_9AGAM</name>
<evidence type="ECO:0000256" key="1">
    <source>
        <dbReference type="SAM" id="MobiDB-lite"/>
    </source>
</evidence>